<feature type="transmembrane region" description="Helical" evidence="2">
    <location>
        <begin position="38"/>
        <end position="56"/>
    </location>
</feature>
<evidence type="ECO:0000313" key="4">
    <source>
        <dbReference type="Proteomes" id="UP001596283"/>
    </source>
</evidence>
<keyword evidence="4" id="KW-1185">Reference proteome</keyword>
<protein>
    <recommendedName>
        <fullName evidence="5">DUF1453 domain-containing protein</fullName>
    </recommendedName>
</protein>
<dbReference type="EMBL" id="JBHSSI010000048">
    <property type="protein sequence ID" value="MFC6260947.1"/>
    <property type="molecule type" value="Genomic_DNA"/>
</dbReference>
<evidence type="ECO:0000256" key="1">
    <source>
        <dbReference type="SAM" id="MobiDB-lite"/>
    </source>
</evidence>
<accession>A0ABW1TI49</accession>
<keyword evidence="2" id="KW-1133">Transmembrane helix</keyword>
<evidence type="ECO:0008006" key="5">
    <source>
        <dbReference type="Google" id="ProtNLM"/>
    </source>
</evidence>
<keyword evidence="2" id="KW-0472">Membrane</keyword>
<evidence type="ECO:0000256" key="2">
    <source>
        <dbReference type="SAM" id="Phobius"/>
    </source>
</evidence>
<feature type="transmembrane region" description="Helical" evidence="2">
    <location>
        <begin position="106"/>
        <end position="127"/>
    </location>
</feature>
<sequence>MKESIMQNLDLTNLVLGAWLLVVVIRRQLAPKVVRFKMEFFLLVVVLGAASVGDAFNKQHLQITAQQAVLFGGLSLVSAVVFALLRAWSYRFWVNTDGYVMRQGNWLTLVLWLVGIGIHLGVDRLWTGSSVTLMLYLGVTLLVQRGYVWWRATQKFPAEMRTNAALQTRNRYDKRQDRQKQRRERRGKN</sequence>
<dbReference type="Proteomes" id="UP001596283">
    <property type="component" value="Unassembled WGS sequence"/>
</dbReference>
<comment type="caution">
    <text evidence="3">The sequence shown here is derived from an EMBL/GenBank/DDBJ whole genome shotgun (WGS) entry which is preliminary data.</text>
</comment>
<feature type="region of interest" description="Disordered" evidence="1">
    <location>
        <begin position="170"/>
        <end position="189"/>
    </location>
</feature>
<feature type="transmembrane region" description="Helical" evidence="2">
    <location>
        <begin position="133"/>
        <end position="150"/>
    </location>
</feature>
<proteinExistence type="predicted"/>
<gene>
    <name evidence="3" type="ORF">ACFP1C_08355</name>
</gene>
<organism evidence="3 4">
    <name type="scientific">Levilactobacillus fujinensis</name>
    <dbReference type="NCBI Taxonomy" id="2486024"/>
    <lineage>
        <taxon>Bacteria</taxon>
        <taxon>Bacillati</taxon>
        <taxon>Bacillota</taxon>
        <taxon>Bacilli</taxon>
        <taxon>Lactobacillales</taxon>
        <taxon>Lactobacillaceae</taxon>
        <taxon>Levilactobacillus</taxon>
    </lineage>
</organism>
<feature type="compositionally biased region" description="Basic and acidic residues" evidence="1">
    <location>
        <begin position="170"/>
        <end position="179"/>
    </location>
</feature>
<evidence type="ECO:0000313" key="3">
    <source>
        <dbReference type="EMBL" id="MFC6260947.1"/>
    </source>
</evidence>
<name>A0ABW1TI49_9LACO</name>
<feature type="compositionally biased region" description="Basic residues" evidence="1">
    <location>
        <begin position="180"/>
        <end position="189"/>
    </location>
</feature>
<keyword evidence="2" id="KW-0812">Transmembrane</keyword>
<reference evidence="4" key="1">
    <citation type="journal article" date="2019" name="Int. J. Syst. Evol. Microbiol.">
        <title>The Global Catalogue of Microorganisms (GCM) 10K type strain sequencing project: providing services to taxonomists for standard genome sequencing and annotation.</title>
        <authorList>
            <consortium name="The Broad Institute Genomics Platform"/>
            <consortium name="The Broad Institute Genome Sequencing Center for Infectious Disease"/>
            <person name="Wu L."/>
            <person name="Ma J."/>
        </authorList>
    </citation>
    <scope>NUCLEOTIDE SEQUENCE [LARGE SCALE GENOMIC DNA]</scope>
    <source>
        <strain evidence="4">CCM 8908</strain>
    </source>
</reference>
<feature type="transmembrane region" description="Helical" evidence="2">
    <location>
        <begin position="68"/>
        <end position="85"/>
    </location>
</feature>